<dbReference type="InterPro" id="IPR029058">
    <property type="entry name" value="AB_hydrolase_fold"/>
</dbReference>
<organism evidence="2 3">
    <name type="scientific">Kalanchoe fedtschenkoi</name>
    <name type="common">Lavender scallops</name>
    <name type="synonym">South American air plant</name>
    <dbReference type="NCBI Taxonomy" id="63787"/>
    <lineage>
        <taxon>Eukaryota</taxon>
        <taxon>Viridiplantae</taxon>
        <taxon>Streptophyta</taxon>
        <taxon>Embryophyta</taxon>
        <taxon>Tracheophyta</taxon>
        <taxon>Spermatophyta</taxon>
        <taxon>Magnoliopsida</taxon>
        <taxon>eudicotyledons</taxon>
        <taxon>Gunneridae</taxon>
        <taxon>Pentapetalae</taxon>
        <taxon>Saxifragales</taxon>
        <taxon>Crassulaceae</taxon>
        <taxon>Kalanchoe</taxon>
    </lineage>
</organism>
<dbReference type="Gene3D" id="3.40.50.1820">
    <property type="entry name" value="alpha/beta hydrolase"/>
    <property type="match status" value="1"/>
</dbReference>
<dbReference type="Gramene" id="Kaladp0015s0206.1.v1.1">
    <property type="protein sequence ID" value="Kaladp0015s0206.1.v1.1"/>
    <property type="gene ID" value="Kaladp0015s0206.v1.1"/>
</dbReference>
<dbReference type="PANTHER" id="PTHR12265:SF9">
    <property type="entry name" value="DUF829 DOMAIN PROTEIN"/>
    <property type="match status" value="1"/>
</dbReference>
<proteinExistence type="predicted"/>
<reference evidence="2" key="1">
    <citation type="submission" date="2021-01" db="UniProtKB">
        <authorList>
            <consortium name="EnsemblPlants"/>
        </authorList>
    </citation>
    <scope>IDENTIFICATION</scope>
</reference>
<keyword evidence="3" id="KW-1185">Reference proteome</keyword>
<accession>A0A7N0SZD9</accession>
<feature type="region of interest" description="Disordered" evidence="1">
    <location>
        <begin position="318"/>
        <end position="337"/>
    </location>
</feature>
<dbReference type="SUPFAM" id="SSF53474">
    <property type="entry name" value="alpha/beta-Hydrolases"/>
    <property type="match status" value="1"/>
</dbReference>
<dbReference type="OMA" id="WDIRFAG"/>
<protein>
    <submittedName>
        <fullName evidence="2">Uncharacterized protein</fullName>
    </submittedName>
</protein>
<evidence type="ECO:0000256" key="1">
    <source>
        <dbReference type="SAM" id="MobiDB-lite"/>
    </source>
</evidence>
<dbReference type="PANTHER" id="PTHR12265">
    <property type="entry name" value="TRANSMEMBRANE PROTEIN 53"/>
    <property type="match status" value="1"/>
</dbReference>
<dbReference type="Pfam" id="PF05705">
    <property type="entry name" value="DUF829"/>
    <property type="match status" value="1"/>
</dbReference>
<feature type="compositionally biased region" description="Low complexity" evidence="1">
    <location>
        <begin position="321"/>
        <end position="334"/>
    </location>
</feature>
<dbReference type="InterPro" id="IPR008547">
    <property type="entry name" value="DUF829_TMEM53"/>
</dbReference>
<evidence type="ECO:0000313" key="2">
    <source>
        <dbReference type="EnsemblPlants" id="Kaladp0015s0206.1.v1.1"/>
    </source>
</evidence>
<feature type="region of interest" description="Disordered" evidence="1">
    <location>
        <begin position="382"/>
        <end position="405"/>
    </location>
</feature>
<evidence type="ECO:0000313" key="3">
    <source>
        <dbReference type="Proteomes" id="UP000594263"/>
    </source>
</evidence>
<sequence>MLVEGGNVYWTRNEEEVEGIVVVFSWVSVEERQLRKHVDLYGSLGWNCLVCCADFLNAFHPEKATAVAFFVLSELIEKLRIKRRPVVFLSFSGGSKACLYKVFQIIQGTCDGRLTVDDNQLVRSCLSAHIYDSGPLEFSSDFAAQFTLHPTILKLPGACKLMSWFAKGLQSSLDALFLTKFRTQHAEYWQALYSSTHLGAPYLVFCSDGDPLVPYRVVCSFAHRLRNLGGDVELVKWNHSPHLGHYEQYPVQYKTAVSCILEKASSVFSRKTRELEIKRSRMDAMHDDISELFCNLQKAAGDSSRGKRRIAVETSDQYFAPSPESQQGGSSPSQDQIREGSVHFINPPSINAHSLLGQALFDGCVPKNVEGWDIKFSGTLNGQPLGTASRRSPPRGFKSFLRSKL</sequence>
<dbReference type="Proteomes" id="UP000594263">
    <property type="component" value="Unplaced"/>
</dbReference>
<dbReference type="EnsemblPlants" id="Kaladp0015s0206.1.v1.1">
    <property type="protein sequence ID" value="Kaladp0015s0206.1.v1.1"/>
    <property type="gene ID" value="Kaladp0015s0206.v1.1"/>
</dbReference>
<name>A0A7N0SZD9_KALFE</name>
<dbReference type="AlphaFoldDB" id="A0A7N0SZD9"/>